<comment type="caution">
    <text evidence="3">The sequence shown here is derived from an EMBL/GenBank/DDBJ whole genome shotgun (WGS) entry which is preliminary data.</text>
</comment>
<gene>
    <name evidence="3" type="ORF">CRG98_046560</name>
</gene>
<keyword evidence="2" id="KW-1133">Transmembrane helix</keyword>
<dbReference type="AlphaFoldDB" id="A0A2I0HMX7"/>
<dbReference type="Proteomes" id="UP000233551">
    <property type="component" value="Unassembled WGS sequence"/>
</dbReference>
<keyword evidence="2" id="KW-0472">Membrane</keyword>
<dbReference type="EMBL" id="PGOL01007094">
    <property type="protein sequence ID" value="PKI33048.1"/>
    <property type="molecule type" value="Genomic_DNA"/>
</dbReference>
<evidence type="ECO:0000256" key="1">
    <source>
        <dbReference type="SAM" id="MobiDB-lite"/>
    </source>
</evidence>
<feature type="compositionally biased region" description="Low complexity" evidence="1">
    <location>
        <begin position="63"/>
        <end position="78"/>
    </location>
</feature>
<protein>
    <submittedName>
        <fullName evidence="3">Uncharacterized protein</fullName>
    </submittedName>
</protein>
<evidence type="ECO:0000313" key="3">
    <source>
        <dbReference type="EMBL" id="PKI33048.1"/>
    </source>
</evidence>
<sequence>MAKLACSSPVPLIIYPSVFLILVFLLFASFNHQFDISHTVPSPPSSASSPVSGHRQSKDQLTSSSSSPSSSSSSSSSSNALKDFVNNFTSRSRVKVEKSSLERIEEGLARARKAIREAAQSKSYGRNKYNFSSSRRREMEFVPKGPVYRNPYALYQLSLCSSVLLR</sequence>
<keyword evidence="2" id="KW-0812">Transmembrane</keyword>
<accession>A0A2I0HMX7</accession>
<dbReference type="STRING" id="22663.A0A2I0HMX7"/>
<keyword evidence="4" id="KW-1185">Reference proteome</keyword>
<name>A0A2I0HMX7_PUNGR</name>
<evidence type="ECO:0000256" key="2">
    <source>
        <dbReference type="SAM" id="Phobius"/>
    </source>
</evidence>
<reference evidence="3 4" key="1">
    <citation type="submission" date="2017-11" db="EMBL/GenBank/DDBJ databases">
        <title>De-novo sequencing of pomegranate (Punica granatum L.) genome.</title>
        <authorList>
            <person name="Akparov Z."/>
            <person name="Amiraslanov A."/>
            <person name="Hajiyeva S."/>
            <person name="Abbasov M."/>
            <person name="Kaur K."/>
            <person name="Hamwieh A."/>
            <person name="Solovyev V."/>
            <person name="Salamov A."/>
            <person name="Braich B."/>
            <person name="Kosarev P."/>
            <person name="Mahmoud A."/>
            <person name="Hajiyev E."/>
            <person name="Babayeva S."/>
            <person name="Izzatullayeva V."/>
            <person name="Mammadov A."/>
            <person name="Mammadov A."/>
            <person name="Sharifova S."/>
            <person name="Ojaghi J."/>
            <person name="Eynullazada K."/>
            <person name="Bayramov B."/>
            <person name="Abdulazimova A."/>
            <person name="Shahmuradov I."/>
        </authorList>
    </citation>
    <scope>NUCLEOTIDE SEQUENCE [LARGE SCALE GENOMIC DNA]</scope>
    <source>
        <strain evidence="4">cv. AG2017</strain>
        <tissue evidence="3">Leaf</tissue>
    </source>
</reference>
<proteinExistence type="predicted"/>
<evidence type="ECO:0000313" key="4">
    <source>
        <dbReference type="Proteomes" id="UP000233551"/>
    </source>
</evidence>
<feature type="region of interest" description="Disordered" evidence="1">
    <location>
        <begin position="39"/>
        <end position="80"/>
    </location>
</feature>
<feature type="transmembrane region" description="Helical" evidence="2">
    <location>
        <begin position="12"/>
        <end position="30"/>
    </location>
</feature>
<organism evidence="3 4">
    <name type="scientific">Punica granatum</name>
    <name type="common">Pomegranate</name>
    <dbReference type="NCBI Taxonomy" id="22663"/>
    <lineage>
        <taxon>Eukaryota</taxon>
        <taxon>Viridiplantae</taxon>
        <taxon>Streptophyta</taxon>
        <taxon>Embryophyta</taxon>
        <taxon>Tracheophyta</taxon>
        <taxon>Spermatophyta</taxon>
        <taxon>Magnoliopsida</taxon>
        <taxon>eudicotyledons</taxon>
        <taxon>Gunneridae</taxon>
        <taxon>Pentapetalae</taxon>
        <taxon>rosids</taxon>
        <taxon>malvids</taxon>
        <taxon>Myrtales</taxon>
        <taxon>Lythraceae</taxon>
        <taxon>Punica</taxon>
    </lineage>
</organism>